<proteinExistence type="predicted"/>
<protein>
    <submittedName>
        <fullName evidence="1">Uncharacterized protein</fullName>
    </submittedName>
</protein>
<evidence type="ECO:0000313" key="1">
    <source>
        <dbReference type="EMBL" id="JAS59514.1"/>
    </source>
</evidence>
<feature type="non-terminal residue" evidence="1">
    <location>
        <position position="130"/>
    </location>
</feature>
<reference evidence="1" key="1">
    <citation type="submission" date="2015-11" db="EMBL/GenBank/DDBJ databases">
        <title>De novo transcriptome assembly of four potential Pierce s Disease insect vectors from Arizona vineyards.</title>
        <authorList>
            <person name="Tassone E.E."/>
        </authorList>
    </citation>
    <scope>NUCLEOTIDE SEQUENCE</scope>
</reference>
<sequence>GRRDAGTAGVDHPQDTAPVIAIRGLTASGSSLTAVVLLVASKHLVLDELDDIGQHEGLLTDPAGKDILVAAALRVRLGNTDRWHLNPHVEGLNGPAYLYLGLDTSLVSMISVVTSLITPVRSTHGTSLSV</sequence>
<organism evidence="1">
    <name type="scientific">Cuerna arida</name>
    <dbReference type="NCBI Taxonomy" id="1464854"/>
    <lineage>
        <taxon>Eukaryota</taxon>
        <taxon>Metazoa</taxon>
        <taxon>Ecdysozoa</taxon>
        <taxon>Arthropoda</taxon>
        <taxon>Hexapoda</taxon>
        <taxon>Insecta</taxon>
        <taxon>Pterygota</taxon>
        <taxon>Neoptera</taxon>
        <taxon>Paraneoptera</taxon>
        <taxon>Hemiptera</taxon>
        <taxon>Auchenorrhyncha</taxon>
        <taxon>Membracoidea</taxon>
        <taxon>Cicadellidae</taxon>
        <taxon>Cicadellinae</taxon>
        <taxon>Proconiini</taxon>
        <taxon>Cuerna</taxon>
    </lineage>
</organism>
<dbReference type="AlphaFoldDB" id="A0A1B6GAP9"/>
<name>A0A1B6GAP9_9HEMI</name>
<gene>
    <name evidence="1" type="ORF">g.47612</name>
</gene>
<accession>A0A1B6GAP9</accession>
<feature type="non-terminal residue" evidence="1">
    <location>
        <position position="1"/>
    </location>
</feature>
<dbReference type="EMBL" id="GECZ01010255">
    <property type="protein sequence ID" value="JAS59514.1"/>
    <property type="molecule type" value="Transcribed_RNA"/>
</dbReference>